<dbReference type="EMBL" id="CAJVRM010000684">
    <property type="protein sequence ID" value="CAG8982796.1"/>
    <property type="molecule type" value="Genomic_DNA"/>
</dbReference>
<dbReference type="Proteomes" id="UP000701801">
    <property type="component" value="Unassembled WGS sequence"/>
</dbReference>
<comment type="caution">
    <text evidence="3">The sequence shown here is derived from an EMBL/GenBank/DDBJ whole genome shotgun (WGS) entry which is preliminary data.</text>
</comment>
<evidence type="ECO:0000256" key="1">
    <source>
        <dbReference type="SAM" id="MobiDB-lite"/>
    </source>
</evidence>
<keyword evidence="4" id="KW-1185">Reference proteome</keyword>
<keyword evidence="2" id="KW-1133">Transmembrane helix</keyword>
<evidence type="ECO:0000313" key="3">
    <source>
        <dbReference type="EMBL" id="CAG8982796.1"/>
    </source>
</evidence>
<feature type="region of interest" description="Disordered" evidence="1">
    <location>
        <begin position="129"/>
        <end position="177"/>
    </location>
</feature>
<evidence type="ECO:0000256" key="2">
    <source>
        <dbReference type="SAM" id="Phobius"/>
    </source>
</evidence>
<feature type="region of interest" description="Disordered" evidence="1">
    <location>
        <begin position="1"/>
        <end position="67"/>
    </location>
</feature>
<reference evidence="3" key="1">
    <citation type="submission" date="2021-07" db="EMBL/GenBank/DDBJ databases">
        <authorList>
            <person name="Durling M."/>
        </authorList>
    </citation>
    <scope>NUCLEOTIDE SEQUENCE</scope>
</reference>
<accession>A0A9N9M234</accession>
<proteinExistence type="predicted"/>
<dbReference type="AlphaFoldDB" id="A0A9N9M234"/>
<feature type="transmembrane region" description="Helical" evidence="2">
    <location>
        <begin position="215"/>
        <end position="238"/>
    </location>
</feature>
<organism evidence="3 4">
    <name type="scientific">Hymenoscyphus albidus</name>
    <dbReference type="NCBI Taxonomy" id="595503"/>
    <lineage>
        <taxon>Eukaryota</taxon>
        <taxon>Fungi</taxon>
        <taxon>Dikarya</taxon>
        <taxon>Ascomycota</taxon>
        <taxon>Pezizomycotina</taxon>
        <taxon>Leotiomycetes</taxon>
        <taxon>Helotiales</taxon>
        <taxon>Helotiaceae</taxon>
        <taxon>Hymenoscyphus</taxon>
    </lineage>
</organism>
<keyword evidence="2" id="KW-0812">Transmembrane</keyword>
<name>A0A9N9M234_9HELO</name>
<gene>
    <name evidence="3" type="ORF">HYALB_00001077</name>
</gene>
<feature type="compositionally biased region" description="Basic residues" evidence="1">
    <location>
        <begin position="44"/>
        <end position="54"/>
    </location>
</feature>
<evidence type="ECO:0000313" key="4">
    <source>
        <dbReference type="Proteomes" id="UP000701801"/>
    </source>
</evidence>
<protein>
    <submittedName>
        <fullName evidence="3">Uncharacterized protein</fullName>
    </submittedName>
</protein>
<keyword evidence="2" id="KW-0472">Membrane</keyword>
<feature type="compositionally biased region" description="Polar residues" evidence="1">
    <location>
        <begin position="1"/>
        <end position="11"/>
    </location>
</feature>
<sequence length="294" mass="31476">MDSQGESSSANAAPANDTQDQDAPATLPTSTVPQYTIAPSVPRVIRKKAKGKKSKKDDDEQFRGLPGFSEDEETLDVFKIREFLGDLLNHTILSTAGIEEAVTRLYTLLVDPTSTMQAAAALQIQKLLDDTERTGTGTGTGGGEPRESPAPGTDGGEPRWSPAPETPVIDPAEIPLPPSVASSPGSADLWEGSRFFAPIGKLKKMFLLHFNRSNVAPAALVILLLNNLLLFLLLLLVYRDISSFSGQKSAADSAWDSELSHWIRGMGPRPNVVISMNPEWGPMTAVPQPTGAGF</sequence>
<dbReference type="OrthoDB" id="10393463at2759"/>